<evidence type="ECO:0000313" key="1">
    <source>
        <dbReference type="EMBL" id="GAG35417.1"/>
    </source>
</evidence>
<dbReference type="EMBL" id="BARS01045679">
    <property type="protein sequence ID" value="GAG35417.1"/>
    <property type="molecule type" value="Genomic_DNA"/>
</dbReference>
<accession>X0XJ93</accession>
<name>X0XJ93_9ZZZZ</name>
<dbReference type="AlphaFoldDB" id="X0XJ93"/>
<proteinExistence type="predicted"/>
<gene>
    <name evidence="1" type="ORF">S01H1_68861</name>
</gene>
<protein>
    <submittedName>
        <fullName evidence="1">Uncharacterized protein</fullName>
    </submittedName>
</protein>
<sequence length="60" mass="6442">MDLVIWGSLLTKKHNARIIHVPVKIIGGELKNMTYPRASTAPGTIKGSETNISNALLITG</sequence>
<feature type="non-terminal residue" evidence="1">
    <location>
        <position position="60"/>
    </location>
</feature>
<comment type="caution">
    <text evidence="1">The sequence shown here is derived from an EMBL/GenBank/DDBJ whole genome shotgun (WGS) entry which is preliminary data.</text>
</comment>
<organism evidence="1">
    <name type="scientific">marine sediment metagenome</name>
    <dbReference type="NCBI Taxonomy" id="412755"/>
    <lineage>
        <taxon>unclassified sequences</taxon>
        <taxon>metagenomes</taxon>
        <taxon>ecological metagenomes</taxon>
    </lineage>
</organism>
<reference evidence="1" key="1">
    <citation type="journal article" date="2014" name="Front. Microbiol.">
        <title>High frequency of phylogenetically diverse reductive dehalogenase-homologous genes in deep subseafloor sedimentary metagenomes.</title>
        <authorList>
            <person name="Kawai M."/>
            <person name="Futagami T."/>
            <person name="Toyoda A."/>
            <person name="Takaki Y."/>
            <person name="Nishi S."/>
            <person name="Hori S."/>
            <person name="Arai W."/>
            <person name="Tsubouchi T."/>
            <person name="Morono Y."/>
            <person name="Uchiyama I."/>
            <person name="Ito T."/>
            <person name="Fujiyama A."/>
            <person name="Inagaki F."/>
            <person name="Takami H."/>
        </authorList>
    </citation>
    <scope>NUCLEOTIDE SEQUENCE</scope>
    <source>
        <strain evidence="1">Expedition CK06-06</strain>
    </source>
</reference>